<proteinExistence type="predicted"/>
<name>A0A127VCB6_9SPHI</name>
<dbReference type="EMBL" id="CP014504">
    <property type="protein sequence ID" value="AMP98628.1"/>
    <property type="molecule type" value="Genomic_DNA"/>
</dbReference>
<dbReference type="PATRIC" id="fig|188932.3.peg.1783"/>
<dbReference type="InterPro" id="IPR009664">
    <property type="entry name" value="Ppnp"/>
</dbReference>
<dbReference type="AlphaFoldDB" id="A0A127VCB6"/>
<gene>
    <name evidence="3" type="ORF">AY601_1715</name>
</gene>
<accession>A0A127VCB6</accession>
<dbReference type="PANTHER" id="PTHR36540">
    <property type="entry name" value="PYRIMIDINE/PURINE NUCLEOSIDE PHOSPHORYLASE"/>
    <property type="match status" value="1"/>
</dbReference>
<reference evidence="3 4" key="1">
    <citation type="submission" date="2016-03" db="EMBL/GenBank/DDBJ databases">
        <title>Complete genome sequence of Pedobacter cryoconitis PAMC 27485.</title>
        <authorList>
            <person name="Lee J."/>
            <person name="Kim O.-S."/>
        </authorList>
    </citation>
    <scope>NUCLEOTIDE SEQUENCE [LARGE SCALE GENOMIC DNA]</scope>
    <source>
        <strain evidence="3 4">PAMC 27485</strain>
    </source>
</reference>
<dbReference type="GO" id="GO:0004731">
    <property type="term" value="F:purine-nucleoside phosphorylase activity"/>
    <property type="evidence" value="ECO:0007669"/>
    <property type="project" value="TreeGrafter"/>
</dbReference>
<evidence type="ECO:0000313" key="4">
    <source>
        <dbReference type="Proteomes" id="UP000071561"/>
    </source>
</evidence>
<evidence type="ECO:0000313" key="3">
    <source>
        <dbReference type="EMBL" id="AMP98628.1"/>
    </source>
</evidence>
<dbReference type="PANTHER" id="PTHR36540:SF1">
    <property type="entry name" value="PYRIMIDINE_PURINE NUCLEOSIDE PHOSPHORYLASE"/>
    <property type="match status" value="1"/>
</dbReference>
<dbReference type="KEGG" id="pcm:AY601_1715"/>
<dbReference type="RefSeq" id="WP_068399197.1">
    <property type="nucleotide sequence ID" value="NZ_CP014504.1"/>
</dbReference>
<dbReference type="Proteomes" id="UP000071561">
    <property type="component" value="Chromosome"/>
</dbReference>
<dbReference type="GO" id="GO:0016154">
    <property type="term" value="F:pyrimidine-nucleoside phosphorylase activity"/>
    <property type="evidence" value="ECO:0007669"/>
    <property type="project" value="TreeGrafter"/>
</dbReference>
<keyword evidence="2" id="KW-0808">Transferase</keyword>
<dbReference type="Pfam" id="PF06865">
    <property type="entry name" value="Ppnp"/>
    <property type="match status" value="1"/>
</dbReference>
<dbReference type="InterPro" id="IPR011051">
    <property type="entry name" value="RmlC_Cupin_sf"/>
</dbReference>
<keyword evidence="1" id="KW-0328">Glycosyltransferase</keyword>
<keyword evidence="4" id="KW-1185">Reference proteome</keyword>
<evidence type="ECO:0000256" key="1">
    <source>
        <dbReference type="ARBA" id="ARBA00022676"/>
    </source>
</evidence>
<protein>
    <submittedName>
        <fullName evidence="3">Uncharacterized protein</fullName>
    </submittedName>
</protein>
<sequence>MSNQTNAAVVNETVSHNVYFEGKVQSLGLETEKGKATLGVMKKGTYVFSASSPEKMIMITGSMKVKLTDTYQVYGAQEEFDVAAGTSFEVSCDQDVAYLCYYG</sequence>
<evidence type="ECO:0000256" key="2">
    <source>
        <dbReference type="ARBA" id="ARBA00022679"/>
    </source>
</evidence>
<dbReference type="SUPFAM" id="SSF51182">
    <property type="entry name" value="RmlC-like cupins"/>
    <property type="match status" value="1"/>
</dbReference>
<dbReference type="Gene3D" id="2.60.120.10">
    <property type="entry name" value="Jelly Rolls"/>
    <property type="match status" value="1"/>
</dbReference>
<dbReference type="GO" id="GO:0005829">
    <property type="term" value="C:cytosol"/>
    <property type="evidence" value="ECO:0007669"/>
    <property type="project" value="TreeGrafter"/>
</dbReference>
<dbReference type="OrthoDB" id="9793848at2"/>
<organism evidence="3 4">
    <name type="scientific">Pedobacter cryoconitis</name>
    <dbReference type="NCBI Taxonomy" id="188932"/>
    <lineage>
        <taxon>Bacteria</taxon>
        <taxon>Pseudomonadati</taxon>
        <taxon>Bacteroidota</taxon>
        <taxon>Sphingobacteriia</taxon>
        <taxon>Sphingobacteriales</taxon>
        <taxon>Sphingobacteriaceae</taxon>
        <taxon>Pedobacter</taxon>
    </lineage>
</organism>
<dbReference type="InterPro" id="IPR014710">
    <property type="entry name" value="RmlC-like_jellyroll"/>
</dbReference>